<evidence type="ECO:0000256" key="1">
    <source>
        <dbReference type="ARBA" id="ARBA00006607"/>
    </source>
</evidence>
<dbReference type="Proteomes" id="UP000558488">
    <property type="component" value="Unassembled WGS sequence"/>
</dbReference>
<dbReference type="EMBL" id="JACAGB010000005">
    <property type="protein sequence ID" value="KAF6363094.1"/>
    <property type="molecule type" value="Genomic_DNA"/>
</dbReference>
<dbReference type="PANTHER" id="PTHR45633">
    <property type="entry name" value="60 KDA HEAT SHOCK PROTEIN, MITOCHONDRIAL"/>
    <property type="match status" value="1"/>
</dbReference>
<dbReference type="InterPro" id="IPR001844">
    <property type="entry name" value="Cpn60/GroEL"/>
</dbReference>
<evidence type="ECO:0000313" key="3">
    <source>
        <dbReference type="EMBL" id="KAF6363094.1"/>
    </source>
</evidence>
<dbReference type="InterPro" id="IPR027410">
    <property type="entry name" value="TCP-1-like_intermed_sf"/>
</dbReference>
<evidence type="ECO:0000256" key="2">
    <source>
        <dbReference type="ARBA" id="ARBA00023186"/>
    </source>
</evidence>
<dbReference type="GO" id="GO:0042026">
    <property type="term" value="P:protein refolding"/>
    <property type="evidence" value="ECO:0007669"/>
    <property type="project" value="InterPro"/>
</dbReference>
<dbReference type="SUPFAM" id="SSF54849">
    <property type="entry name" value="GroEL-intermediate domain like"/>
    <property type="match status" value="1"/>
</dbReference>
<comment type="caution">
    <text evidence="3">The sequence shown here is derived from an EMBL/GenBank/DDBJ whole genome shotgun (WGS) entry which is preliminary data.</text>
</comment>
<accession>A0A7J7YMG0</accession>
<organism evidence="3 4">
    <name type="scientific">Pipistrellus kuhlii</name>
    <name type="common">Kuhl's pipistrelle</name>
    <dbReference type="NCBI Taxonomy" id="59472"/>
    <lineage>
        <taxon>Eukaryota</taxon>
        <taxon>Metazoa</taxon>
        <taxon>Chordata</taxon>
        <taxon>Craniata</taxon>
        <taxon>Vertebrata</taxon>
        <taxon>Euteleostomi</taxon>
        <taxon>Mammalia</taxon>
        <taxon>Eutheria</taxon>
        <taxon>Laurasiatheria</taxon>
        <taxon>Chiroptera</taxon>
        <taxon>Yangochiroptera</taxon>
        <taxon>Vespertilionidae</taxon>
        <taxon>Pipistrellus</taxon>
    </lineage>
</organism>
<name>A0A7J7YMG0_PIPKU</name>
<sequence>MTIAKSTDVKDNNIGTELVQEMANNTNEEAGDGTIIAAVPAHSKVKEGLGKISKVANAVERRRGVMLAIDAVIAEGKKQSAPEEVAQVATISASGDKEIGNSLSDAMKKFGRKGAITVKGEKTAVS</sequence>
<comment type="similarity">
    <text evidence="1">Belongs to the chaperonin (HSP60) family.</text>
</comment>
<dbReference type="GO" id="GO:0005832">
    <property type="term" value="C:chaperonin-containing T-complex"/>
    <property type="evidence" value="ECO:0007669"/>
    <property type="project" value="UniProtKB-ARBA"/>
</dbReference>
<dbReference type="GO" id="GO:0140662">
    <property type="term" value="F:ATP-dependent protein folding chaperone"/>
    <property type="evidence" value="ECO:0007669"/>
    <property type="project" value="InterPro"/>
</dbReference>
<dbReference type="AlphaFoldDB" id="A0A7J7YMG0"/>
<reference evidence="3 4" key="1">
    <citation type="journal article" date="2020" name="Nature">
        <title>Six reference-quality genomes reveal evolution of bat adaptations.</title>
        <authorList>
            <person name="Jebb D."/>
            <person name="Huang Z."/>
            <person name="Pippel M."/>
            <person name="Hughes G.M."/>
            <person name="Lavrichenko K."/>
            <person name="Devanna P."/>
            <person name="Winkler S."/>
            <person name="Jermiin L.S."/>
            <person name="Skirmuntt E.C."/>
            <person name="Katzourakis A."/>
            <person name="Burkitt-Gray L."/>
            <person name="Ray D.A."/>
            <person name="Sullivan K.A.M."/>
            <person name="Roscito J.G."/>
            <person name="Kirilenko B.M."/>
            <person name="Davalos L.M."/>
            <person name="Corthals A.P."/>
            <person name="Power M.L."/>
            <person name="Jones G."/>
            <person name="Ransome R.D."/>
            <person name="Dechmann D.K.N."/>
            <person name="Locatelli A.G."/>
            <person name="Puechmaille S.J."/>
            <person name="Fedrigo O."/>
            <person name="Jarvis E.D."/>
            <person name="Hiller M."/>
            <person name="Vernes S.C."/>
            <person name="Myers E.W."/>
            <person name="Teeling E.C."/>
        </authorList>
    </citation>
    <scope>NUCLEOTIDE SEQUENCE [LARGE SCALE GENOMIC DNA]</scope>
    <source>
        <strain evidence="3">MPipKuh1</strain>
        <tissue evidence="3">Flight muscle</tissue>
    </source>
</reference>
<proteinExistence type="inferred from homology"/>
<gene>
    <name evidence="3" type="ORF">mPipKuh1_010091</name>
</gene>
<dbReference type="Gene3D" id="3.30.260.10">
    <property type="entry name" value="TCP-1-like chaperonin intermediate domain"/>
    <property type="match status" value="1"/>
</dbReference>
<keyword evidence="4" id="KW-1185">Reference proteome</keyword>
<dbReference type="SUPFAM" id="SSF48592">
    <property type="entry name" value="GroEL equatorial domain-like"/>
    <property type="match status" value="1"/>
</dbReference>
<protein>
    <submittedName>
        <fullName evidence="3">Uncharacterized protein</fullName>
    </submittedName>
</protein>
<keyword evidence="2" id="KW-0143">Chaperone</keyword>
<evidence type="ECO:0000313" key="4">
    <source>
        <dbReference type="Proteomes" id="UP000558488"/>
    </source>
</evidence>
<dbReference type="Gene3D" id="1.10.560.10">
    <property type="entry name" value="GroEL-like equatorial domain"/>
    <property type="match status" value="1"/>
</dbReference>
<dbReference type="InterPro" id="IPR027413">
    <property type="entry name" value="GROEL-like_equatorial_sf"/>
</dbReference>